<evidence type="ECO:0000313" key="3">
    <source>
        <dbReference type="Proteomes" id="UP001230188"/>
    </source>
</evidence>
<name>A0AAD7UF14_9STRA</name>
<evidence type="ECO:0000256" key="1">
    <source>
        <dbReference type="SAM" id="SignalP"/>
    </source>
</evidence>
<organism evidence="2 3">
    <name type="scientific">Chrysophaeum taylorii</name>
    <dbReference type="NCBI Taxonomy" id="2483200"/>
    <lineage>
        <taxon>Eukaryota</taxon>
        <taxon>Sar</taxon>
        <taxon>Stramenopiles</taxon>
        <taxon>Ochrophyta</taxon>
        <taxon>Pelagophyceae</taxon>
        <taxon>Pelagomonadales</taxon>
        <taxon>Pelagomonadaceae</taxon>
        <taxon>Chrysophaeum</taxon>
    </lineage>
</organism>
<protein>
    <submittedName>
        <fullName evidence="2">Uncharacterized protein</fullName>
    </submittedName>
</protein>
<keyword evidence="1" id="KW-0732">Signal</keyword>
<feature type="chain" id="PRO_5042201407" evidence="1">
    <location>
        <begin position="22"/>
        <end position="338"/>
    </location>
</feature>
<reference evidence="2" key="1">
    <citation type="submission" date="2023-01" db="EMBL/GenBank/DDBJ databases">
        <title>Metagenome sequencing of chrysophaentin producing Chrysophaeum taylorii.</title>
        <authorList>
            <person name="Davison J."/>
            <person name="Bewley C."/>
        </authorList>
    </citation>
    <scope>NUCLEOTIDE SEQUENCE</scope>
    <source>
        <strain evidence="2">NIES-1699</strain>
    </source>
</reference>
<evidence type="ECO:0000313" key="2">
    <source>
        <dbReference type="EMBL" id="KAJ8603724.1"/>
    </source>
</evidence>
<dbReference type="Proteomes" id="UP001230188">
    <property type="component" value="Unassembled WGS sequence"/>
</dbReference>
<feature type="non-terminal residue" evidence="2">
    <location>
        <position position="1"/>
    </location>
</feature>
<dbReference type="AlphaFoldDB" id="A0AAD7UF14"/>
<sequence length="338" mass="36843">VKRVMIMIIVTLVVMVVATSAEEEPPPLTVVSAANSRYALKEIAVMLEVGMRARREGIRARLIAYNLGDLGLCPREGAGHIPSRLWHDFGIEFRHFDFNSYPAHVASLHCYAWKAPIVAEVAREVGNASVVMWIDSGVALLKPLRGVIATARRNGGFASDDTAFSIARFSHESMLSYFVDRFHLAPEVAEQLIAKRREKGKSLDSADGLSTDLARFKNCNGAFSAHVAASPRFATITERWLACSLDKDCVCPRGSTRANHRQDQAALTLFAVMDGYVCGSDGKFVAAHGLKNHQAILHKVGIGEADSVRGIFCPARNTTSKGAYHHGPERALFVNSVA</sequence>
<gene>
    <name evidence="2" type="ORF">CTAYLR_000225</name>
</gene>
<accession>A0AAD7UF14</accession>
<proteinExistence type="predicted"/>
<feature type="signal peptide" evidence="1">
    <location>
        <begin position="1"/>
        <end position="21"/>
    </location>
</feature>
<dbReference type="PANTHER" id="PTHR31389:SF4">
    <property type="entry name" value="LD39211P"/>
    <property type="match status" value="1"/>
</dbReference>
<comment type="caution">
    <text evidence="2">The sequence shown here is derived from an EMBL/GenBank/DDBJ whole genome shotgun (WGS) entry which is preliminary data.</text>
</comment>
<dbReference type="EMBL" id="JAQMWT010000344">
    <property type="protein sequence ID" value="KAJ8603724.1"/>
    <property type="molecule type" value="Genomic_DNA"/>
</dbReference>
<keyword evidence="3" id="KW-1185">Reference proteome</keyword>
<dbReference type="PANTHER" id="PTHR31389">
    <property type="entry name" value="LD39211P"/>
    <property type="match status" value="1"/>
</dbReference>